<keyword evidence="3" id="KW-1185">Reference proteome</keyword>
<gene>
    <name evidence="2" type="ORF">FEQ00_06272</name>
</gene>
<evidence type="ECO:0000313" key="2">
    <source>
        <dbReference type="EMBL" id="MDR8757812.1"/>
    </source>
</evidence>
<accession>A0ABU2ED52</accession>
<comment type="caution">
    <text evidence="2">The sequence shown here is derived from an EMBL/GenBank/DDBJ whole genome shotgun (WGS) entry which is preliminary data.</text>
</comment>
<evidence type="ECO:0000256" key="1">
    <source>
        <dbReference type="SAM" id="MobiDB-lite"/>
    </source>
</evidence>
<name>A0ABU2ED52_9BURK</name>
<sequence>METTGERLEALAGPGAAVLTIPQLAKALGMNGPGAAQSIRNRIARGTFPIPSRKNGRVRVFSIQVIADWIDGVGPDRKSNAKPARAAVAHARTVLLPAPPKRRGRPTNVERARRLEAGWNH</sequence>
<proteinExistence type="predicted"/>
<dbReference type="EMBL" id="VJSY01000071">
    <property type="protein sequence ID" value="MDR8757812.1"/>
    <property type="molecule type" value="Genomic_DNA"/>
</dbReference>
<reference evidence="2 3" key="1">
    <citation type="submission" date="2019-06" db="EMBL/GenBank/DDBJ databases">
        <title>Evolution of Burkholderia multivorans in the lungs of Cystic Fibrosis patients.</title>
        <authorList>
            <person name="Moreira L.M."/>
        </authorList>
    </citation>
    <scope>NUCLEOTIDE SEQUENCE [LARGE SCALE GENOMIC DNA]</scope>
    <source>
        <strain evidence="2 3">VC13239</strain>
    </source>
</reference>
<feature type="compositionally biased region" description="Basic and acidic residues" evidence="1">
    <location>
        <begin position="108"/>
        <end position="121"/>
    </location>
</feature>
<feature type="region of interest" description="Disordered" evidence="1">
    <location>
        <begin position="98"/>
        <end position="121"/>
    </location>
</feature>
<protein>
    <recommendedName>
        <fullName evidence="4">DNA-binding protein</fullName>
    </recommendedName>
</protein>
<organism evidence="2 3">
    <name type="scientific">Burkholderia pseudomultivorans</name>
    <dbReference type="NCBI Taxonomy" id="1207504"/>
    <lineage>
        <taxon>Bacteria</taxon>
        <taxon>Pseudomonadati</taxon>
        <taxon>Pseudomonadota</taxon>
        <taxon>Betaproteobacteria</taxon>
        <taxon>Burkholderiales</taxon>
        <taxon>Burkholderiaceae</taxon>
        <taxon>Burkholderia</taxon>
        <taxon>Burkholderia cepacia complex</taxon>
    </lineage>
</organism>
<evidence type="ECO:0008006" key="4">
    <source>
        <dbReference type="Google" id="ProtNLM"/>
    </source>
</evidence>
<dbReference type="RefSeq" id="WP_175897054.1">
    <property type="nucleotide sequence ID" value="NZ_CADFDQ010000031.1"/>
</dbReference>
<evidence type="ECO:0000313" key="3">
    <source>
        <dbReference type="Proteomes" id="UP001248067"/>
    </source>
</evidence>
<dbReference type="Proteomes" id="UP001248067">
    <property type="component" value="Unassembled WGS sequence"/>
</dbReference>